<feature type="transmembrane region" description="Helical" evidence="2">
    <location>
        <begin position="181"/>
        <end position="203"/>
    </location>
</feature>
<gene>
    <name evidence="3" type="ORF">PQO03_17825</name>
</gene>
<feature type="transmembrane region" description="Helical" evidence="2">
    <location>
        <begin position="327"/>
        <end position="352"/>
    </location>
</feature>
<dbReference type="Gene3D" id="1.20.1250.20">
    <property type="entry name" value="MFS general substrate transporter like domains"/>
    <property type="match status" value="2"/>
</dbReference>
<proteinExistence type="inferred from homology"/>
<evidence type="ECO:0000256" key="1">
    <source>
        <dbReference type="ARBA" id="ARBA00009617"/>
    </source>
</evidence>
<comment type="similarity">
    <text evidence="1">Belongs to the sodium:galactoside symporter (TC 2.A.2) family.</text>
</comment>
<keyword evidence="4" id="KW-1185">Reference proteome</keyword>
<accession>A0ABY7VVE7</accession>
<dbReference type="CDD" id="cd17332">
    <property type="entry name" value="MFS_MelB_like"/>
    <property type="match status" value="1"/>
</dbReference>
<dbReference type="SUPFAM" id="SSF103473">
    <property type="entry name" value="MFS general substrate transporter"/>
    <property type="match status" value="1"/>
</dbReference>
<dbReference type="InterPro" id="IPR039672">
    <property type="entry name" value="MFS_2"/>
</dbReference>
<keyword evidence="2" id="KW-0812">Transmembrane</keyword>
<keyword evidence="2" id="KW-1133">Transmembrane helix</keyword>
<dbReference type="Proteomes" id="UP001214250">
    <property type="component" value="Chromosome 2"/>
</dbReference>
<evidence type="ECO:0000256" key="2">
    <source>
        <dbReference type="SAM" id="Phobius"/>
    </source>
</evidence>
<feature type="transmembrane region" description="Helical" evidence="2">
    <location>
        <begin position="230"/>
        <end position="254"/>
    </location>
</feature>
<dbReference type="RefSeq" id="WP_274152231.1">
    <property type="nucleotide sequence ID" value="NZ_CP117812.1"/>
</dbReference>
<feature type="transmembrane region" description="Helical" evidence="2">
    <location>
        <begin position="82"/>
        <end position="99"/>
    </location>
</feature>
<evidence type="ECO:0000313" key="3">
    <source>
        <dbReference type="EMBL" id="WDE97687.1"/>
    </source>
</evidence>
<feature type="transmembrane region" description="Helical" evidence="2">
    <location>
        <begin position="415"/>
        <end position="437"/>
    </location>
</feature>
<name>A0ABY7VVE7_9BACT</name>
<protein>
    <submittedName>
        <fullName evidence="3">MFS transporter</fullName>
    </submittedName>
</protein>
<dbReference type="PANTHER" id="PTHR11328">
    <property type="entry name" value="MAJOR FACILITATOR SUPERFAMILY DOMAIN-CONTAINING PROTEIN"/>
    <property type="match status" value="1"/>
</dbReference>
<dbReference type="EMBL" id="CP117812">
    <property type="protein sequence ID" value="WDE97687.1"/>
    <property type="molecule type" value="Genomic_DNA"/>
</dbReference>
<feature type="transmembrane region" description="Helical" evidence="2">
    <location>
        <begin position="274"/>
        <end position="294"/>
    </location>
</feature>
<feature type="transmembrane region" description="Helical" evidence="2">
    <location>
        <begin position="111"/>
        <end position="138"/>
    </location>
</feature>
<reference evidence="3 4" key="1">
    <citation type="submission" date="2023-02" db="EMBL/GenBank/DDBJ databases">
        <title>Genome sequence of Lentisphaera profundi SAORIC-696.</title>
        <authorList>
            <person name="Kim e."/>
            <person name="Cho J.-C."/>
            <person name="Choi A."/>
            <person name="Kang I."/>
        </authorList>
    </citation>
    <scope>NUCLEOTIDE SEQUENCE [LARGE SCALE GENOMIC DNA]</scope>
    <source>
        <strain evidence="3 4">SAORIC-696</strain>
    </source>
</reference>
<dbReference type="InterPro" id="IPR036259">
    <property type="entry name" value="MFS_trans_sf"/>
</dbReference>
<feature type="transmembrane region" description="Helical" evidence="2">
    <location>
        <begin position="373"/>
        <end position="395"/>
    </location>
</feature>
<evidence type="ECO:0000313" key="4">
    <source>
        <dbReference type="Proteomes" id="UP001214250"/>
    </source>
</evidence>
<feature type="transmembrane region" description="Helical" evidence="2">
    <location>
        <begin position="301"/>
        <end position="321"/>
    </location>
</feature>
<dbReference type="PANTHER" id="PTHR11328:SF24">
    <property type="entry name" value="MAJOR FACILITATOR SUPERFAMILY (MFS) PROFILE DOMAIN-CONTAINING PROTEIN"/>
    <property type="match status" value="1"/>
</dbReference>
<feature type="transmembrane region" description="Helical" evidence="2">
    <location>
        <begin position="150"/>
        <end position="169"/>
    </location>
</feature>
<sequence length="455" mass="50822">MSDEKLPVKTKSTWALGSIADVYMSNALNYLAFPIYNMGLGVDPRLLGWALGLPRIWDAISDPLMGNISDNTRSRWGRRRPYIFVGAILCSIIFALIWSPPTGWSPTHIGYYFIGMAFLYYTAYTVFMVPWGALGLELTKNYNERTNVQAYRTVFQALGGLGLGAMWWLSQRWGNGNDIEGVRYVGLAFGALILVCGIIPAFFCREDLAIEEQEKIKFWPAIKATFSNKIFLLLISITICVMLGIFMVNSFAIYINTYYVFGGDKEGVAKLNMYANFAFQGAGIALVPLITYLSKKIGKKTTLIGGLLMVVVAYGSSWFLYTPKNPWLQIISLALAAPGLSCMWTLASSMLADICDLDELKTGRRREGMFGASYSWACKAGISLTMILSGYMLQWSGFDAAVESQPESVITNMRILYMVVPMFFVGLAAFLLMFYPLSEDKINEIQKQLNDQSHD</sequence>
<organism evidence="3 4">
    <name type="scientific">Lentisphaera profundi</name>
    <dbReference type="NCBI Taxonomy" id="1658616"/>
    <lineage>
        <taxon>Bacteria</taxon>
        <taxon>Pseudomonadati</taxon>
        <taxon>Lentisphaerota</taxon>
        <taxon>Lentisphaeria</taxon>
        <taxon>Lentisphaerales</taxon>
        <taxon>Lentisphaeraceae</taxon>
        <taxon>Lentisphaera</taxon>
    </lineage>
</organism>
<keyword evidence="2" id="KW-0472">Membrane</keyword>
<dbReference type="Pfam" id="PF13347">
    <property type="entry name" value="MFS_2"/>
    <property type="match status" value="1"/>
</dbReference>